<dbReference type="AlphaFoldDB" id="A0AA37U0K7"/>
<protein>
    <submittedName>
        <fullName evidence="2">Uncharacterized protein</fullName>
    </submittedName>
</protein>
<reference evidence="2 3" key="1">
    <citation type="journal article" date="2014" name="Int. J. Syst. Evol. Microbiol.">
        <title>Complete genome sequence of Corynebacterium casei LMG S-19264T (=DSM 44701T), isolated from a smear-ripened cheese.</title>
        <authorList>
            <consortium name="US DOE Joint Genome Institute (JGI-PGF)"/>
            <person name="Walter F."/>
            <person name="Albersmeier A."/>
            <person name="Kalinowski J."/>
            <person name="Ruckert C."/>
        </authorList>
    </citation>
    <scope>NUCLEOTIDE SEQUENCE [LARGE SCALE GENOMIC DNA]</scope>
    <source>
        <strain evidence="2 3">NBRC 111766</strain>
    </source>
</reference>
<evidence type="ECO:0000256" key="1">
    <source>
        <dbReference type="SAM" id="MobiDB-lite"/>
    </source>
</evidence>
<evidence type="ECO:0000313" key="3">
    <source>
        <dbReference type="Proteomes" id="UP001157355"/>
    </source>
</evidence>
<feature type="region of interest" description="Disordered" evidence="1">
    <location>
        <begin position="1"/>
        <end position="29"/>
    </location>
</feature>
<proteinExistence type="predicted"/>
<name>A0AA37U0K7_9RHOB</name>
<sequence>MLQAQFGDGKARRPQQQEDHGDCEQPERTFDHIGVVARILWEGKGGYGGTGGFTPPDPRGIFKNG</sequence>
<feature type="compositionally biased region" description="Basic and acidic residues" evidence="1">
    <location>
        <begin position="9"/>
        <end position="29"/>
    </location>
</feature>
<comment type="caution">
    <text evidence="2">The sequence shown here is derived from an EMBL/GenBank/DDBJ whole genome shotgun (WGS) entry which is preliminary data.</text>
</comment>
<keyword evidence="3" id="KW-1185">Reference proteome</keyword>
<organism evidence="2 3">
    <name type="scientific">Cypionkella aquatica</name>
    <dbReference type="NCBI Taxonomy" id="1756042"/>
    <lineage>
        <taxon>Bacteria</taxon>
        <taxon>Pseudomonadati</taxon>
        <taxon>Pseudomonadota</taxon>
        <taxon>Alphaproteobacteria</taxon>
        <taxon>Rhodobacterales</taxon>
        <taxon>Paracoccaceae</taxon>
        <taxon>Cypionkella</taxon>
    </lineage>
</organism>
<gene>
    <name evidence="2" type="ORF">GCM10010873_06480</name>
</gene>
<evidence type="ECO:0000313" key="2">
    <source>
        <dbReference type="EMBL" id="GLS85675.1"/>
    </source>
</evidence>
<feature type="region of interest" description="Disordered" evidence="1">
    <location>
        <begin position="45"/>
        <end position="65"/>
    </location>
</feature>
<accession>A0AA37U0K7</accession>
<dbReference type="Proteomes" id="UP001157355">
    <property type="component" value="Unassembled WGS sequence"/>
</dbReference>
<dbReference type="EMBL" id="BSPP01000003">
    <property type="protein sequence ID" value="GLS85675.1"/>
    <property type="molecule type" value="Genomic_DNA"/>
</dbReference>